<proteinExistence type="predicted"/>
<dbReference type="Pfam" id="PF09867">
    <property type="entry name" value="TagF_N"/>
    <property type="match status" value="1"/>
</dbReference>
<name>A0A1N7JWQ2_9RHOB</name>
<dbReference type="InterPro" id="IPR038225">
    <property type="entry name" value="TagF_sf"/>
</dbReference>
<dbReference type="NCBIfam" id="TIGR03373">
    <property type="entry name" value="VI_minor_4"/>
    <property type="match status" value="1"/>
</dbReference>
<keyword evidence="3" id="KW-1185">Reference proteome</keyword>
<dbReference type="EMBL" id="FTOG01000002">
    <property type="protein sequence ID" value="SIS53768.1"/>
    <property type="molecule type" value="Genomic_DNA"/>
</dbReference>
<dbReference type="Gene3D" id="3.40.1730.10">
    <property type="entry name" value="pa0076 domain"/>
    <property type="match status" value="1"/>
</dbReference>
<dbReference type="AlphaFoldDB" id="A0A1N7JWQ2"/>
<dbReference type="OrthoDB" id="9801841at2"/>
<evidence type="ECO:0000313" key="2">
    <source>
        <dbReference type="EMBL" id="SIS53768.1"/>
    </source>
</evidence>
<dbReference type="InterPro" id="IPR017748">
    <property type="entry name" value="TagF"/>
</dbReference>
<dbReference type="STRING" id="453582.SAMN05421580_102148"/>
<dbReference type="RefSeq" id="WP_076483744.1">
    <property type="nucleotide sequence ID" value="NZ_FTOG01000002.1"/>
</dbReference>
<reference evidence="3" key="1">
    <citation type="submission" date="2017-01" db="EMBL/GenBank/DDBJ databases">
        <authorList>
            <person name="Varghese N."/>
            <person name="Submissions S."/>
        </authorList>
    </citation>
    <scope>NUCLEOTIDE SEQUENCE [LARGE SCALE GENOMIC DNA]</scope>
    <source>
        <strain evidence="3">DSM 19945</strain>
    </source>
</reference>
<feature type="region of interest" description="Disordered" evidence="1">
    <location>
        <begin position="231"/>
        <end position="271"/>
    </location>
</feature>
<sequence length="271" mass="27712">MAGGTRETGLPAGIGFAGKHPGFGDFIGLGVAPALRHALDHWLERALPEAAKTLGAAWEPVWDASPGFGFWIGGQVLAESGGAALRGWALPSRDKVGRRWPFLVLQHPAPADPPPLAADDGFAAAAVQAAHLARAARPADLAGLAPSFTALVGGSPSAAEVSSLLWAVNPALPVARLWAELAVHDHRRAASHSSYIWADPAPGRAAAVMAGPGLPEGVGLAWILAGTAAEDSPVSADPAPVTAAMPEIMDDEPVTPPADPAPPRSFDDVRD</sequence>
<feature type="compositionally biased region" description="Pro residues" evidence="1">
    <location>
        <begin position="254"/>
        <end position="263"/>
    </location>
</feature>
<dbReference type="Proteomes" id="UP000186221">
    <property type="component" value="Unassembled WGS sequence"/>
</dbReference>
<evidence type="ECO:0000256" key="1">
    <source>
        <dbReference type="SAM" id="MobiDB-lite"/>
    </source>
</evidence>
<gene>
    <name evidence="2" type="ORF">SAMN05421580_102148</name>
</gene>
<protein>
    <submittedName>
        <fullName evidence="2">Type VI secretion system protein ImpM</fullName>
    </submittedName>
</protein>
<accession>A0A1N7JWQ2</accession>
<evidence type="ECO:0000313" key="3">
    <source>
        <dbReference type="Proteomes" id="UP000186221"/>
    </source>
</evidence>
<organism evidence="2 3">
    <name type="scientific">Rhodobacter aestuarii</name>
    <dbReference type="NCBI Taxonomy" id="453582"/>
    <lineage>
        <taxon>Bacteria</taxon>
        <taxon>Pseudomonadati</taxon>
        <taxon>Pseudomonadota</taxon>
        <taxon>Alphaproteobacteria</taxon>
        <taxon>Rhodobacterales</taxon>
        <taxon>Rhodobacter group</taxon>
        <taxon>Rhodobacter</taxon>
    </lineage>
</organism>